<reference evidence="1 2" key="1">
    <citation type="submission" date="2013-02" db="EMBL/GenBank/DDBJ databases">
        <authorList>
            <person name="Fiebig A."/>
            <person name="Goeker M."/>
            <person name="Klenk H.-P.P."/>
        </authorList>
    </citation>
    <scope>NUCLEOTIDE SEQUENCE [LARGE SCALE GENOMIC DNA]</scope>
    <source>
        <strain evidence="1 2">DSM 19309</strain>
    </source>
</reference>
<dbReference type="STRING" id="442562.Rumeso_00097"/>
<dbReference type="HOGENOM" id="CLU_1659437_0_0_5"/>
<organism evidence="1 2">
    <name type="scientific">Rubellimicrobium mesophilum DSM 19309</name>
    <dbReference type="NCBI Taxonomy" id="442562"/>
    <lineage>
        <taxon>Bacteria</taxon>
        <taxon>Pseudomonadati</taxon>
        <taxon>Pseudomonadota</taxon>
        <taxon>Alphaproteobacteria</taxon>
        <taxon>Rhodobacterales</taxon>
        <taxon>Roseobacteraceae</taxon>
        <taxon>Rubellimicrobium</taxon>
    </lineage>
</organism>
<gene>
    <name evidence="1" type="ORF">Rumeso_00097</name>
</gene>
<protein>
    <submittedName>
        <fullName evidence="1">Uncharacterized protein</fullName>
    </submittedName>
</protein>
<dbReference type="RefSeq" id="WP_037283084.1">
    <property type="nucleotide sequence ID" value="NZ_KK088615.1"/>
</dbReference>
<comment type="caution">
    <text evidence="1">The sequence shown here is derived from an EMBL/GenBank/DDBJ whole genome shotgun (WGS) entry which is preliminary data.</text>
</comment>
<sequence length="159" mass="17496">MGRHDWEREIEMAVRLEPWTRTGPNRLVKVVDAPPTLPAGAQPRLGPVPSTTHRVSGYFTMARFLIGLTPEFMRRDLGLHVDSLRNGAVVYDLLRLPNPSEYSYELTADFPGGLAAGTGSPDFPAGARHVHQWALRETASVPVNMDRAVVLGPGQIFRG</sequence>
<evidence type="ECO:0000313" key="1">
    <source>
        <dbReference type="EMBL" id="EYD78268.1"/>
    </source>
</evidence>
<proteinExistence type="predicted"/>
<name>A0A017HVS3_9RHOB</name>
<dbReference type="AlphaFoldDB" id="A0A017HVS3"/>
<dbReference type="EMBL" id="AOSK01000005">
    <property type="protein sequence ID" value="EYD78268.1"/>
    <property type="molecule type" value="Genomic_DNA"/>
</dbReference>
<evidence type="ECO:0000313" key="2">
    <source>
        <dbReference type="Proteomes" id="UP000019666"/>
    </source>
</evidence>
<dbReference type="Proteomes" id="UP000019666">
    <property type="component" value="Unassembled WGS sequence"/>
</dbReference>
<accession>A0A017HVS3</accession>
<keyword evidence="2" id="KW-1185">Reference proteome</keyword>